<keyword evidence="1" id="KW-0812">Transmembrane</keyword>
<gene>
    <name evidence="2" type="ordered locus">EC55989_4874</name>
</gene>
<accession>B7LD20</accession>
<dbReference type="Proteomes" id="UP000000746">
    <property type="component" value="Chromosome"/>
</dbReference>
<evidence type="ECO:0000313" key="2">
    <source>
        <dbReference type="EMBL" id="CAV01900.1"/>
    </source>
</evidence>
<evidence type="ECO:0000256" key="1">
    <source>
        <dbReference type="SAM" id="Phobius"/>
    </source>
</evidence>
<evidence type="ECO:0008006" key="4">
    <source>
        <dbReference type="Google" id="ProtNLM"/>
    </source>
</evidence>
<proteinExistence type="predicted"/>
<keyword evidence="3" id="KW-1185">Reference proteome</keyword>
<sequence>MFMNQKLIQTVISECHRIEEDALYSSKSHYNVSDRWDKLNLWFGVPLAILTALSGIAAIKSTANAVVAISITATILTALNTSLNPSKRAALHKSAANEYNKLKNEVRIFREILTSNFDFTDKTLIEKLTSYSDRRNQLNSSSPNIPRWAYEKTQRDVNQGFTKYNIDKE</sequence>
<keyword evidence="1" id="KW-0472">Membrane</keyword>
<evidence type="ECO:0000313" key="3">
    <source>
        <dbReference type="Proteomes" id="UP000000746"/>
    </source>
</evidence>
<dbReference type="AlphaFoldDB" id="B7LD20"/>
<dbReference type="NCBIfam" id="NF033632">
    <property type="entry name" value="SLATT_4"/>
    <property type="match status" value="1"/>
</dbReference>
<dbReference type="HOGENOM" id="CLU_130935_0_0_6"/>
<keyword evidence="1" id="KW-1133">Transmembrane helix</keyword>
<name>B7LD20_ECO55</name>
<reference evidence="3" key="1">
    <citation type="journal article" date="2009" name="PLoS Genet.">
        <title>Organised genome dynamics in the Escherichia coli species results in highly diverse adaptive paths.</title>
        <authorList>
            <person name="Touchon M."/>
            <person name="Hoede C."/>
            <person name="Tenaillon O."/>
            <person name="Barbe V."/>
            <person name="Baeriswyl S."/>
            <person name="Bidet P."/>
            <person name="Bingen E."/>
            <person name="Bonacorsi S."/>
            <person name="Bouchier C."/>
            <person name="Bouvet O."/>
            <person name="Calteau A."/>
            <person name="Chiapello H."/>
            <person name="Clermont O."/>
            <person name="Cruveiller S."/>
            <person name="Danchin A."/>
            <person name="Diard M."/>
            <person name="Dossat C."/>
            <person name="Karoui M.E."/>
            <person name="Frapy E."/>
            <person name="Garry L."/>
            <person name="Ghigo J.M."/>
            <person name="Gilles A.M."/>
            <person name="Johnson J."/>
            <person name="Le Bouguenec C."/>
            <person name="Lescat M."/>
            <person name="Mangenot S."/>
            <person name="Martinez-Jehanne V."/>
            <person name="Matic I."/>
            <person name="Nassif X."/>
            <person name="Oztas S."/>
            <person name="Petit M.A."/>
            <person name="Pichon C."/>
            <person name="Rouy Z."/>
            <person name="Ruf C.S."/>
            <person name="Schneider D."/>
            <person name="Tourret J."/>
            <person name="Vacherie B."/>
            <person name="Vallenet D."/>
            <person name="Medigue C."/>
            <person name="Rocha E.P.C."/>
            <person name="Denamur E."/>
        </authorList>
    </citation>
    <scope>NUCLEOTIDE SEQUENCE [LARGE SCALE GENOMIC DNA]</scope>
    <source>
        <strain evidence="3">55989 / EAEC</strain>
    </source>
</reference>
<organism evidence="2 3">
    <name type="scientific">Escherichia coli (strain 55989 / EAEC)</name>
    <dbReference type="NCBI Taxonomy" id="585055"/>
    <lineage>
        <taxon>Bacteria</taxon>
        <taxon>Pseudomonadati</taxon>
        <taxon>Pseudomonadota</taxon>
        <taxon>Gammaproteobacteria</taxon>
        <taxon>Enterobacterales</taxon>
        <taxon>Enterobacteriaceae</taxon>
        <taxon>Escherichia</taxon>
    </lineage>
</organism>
<feature type="transmembrane region" description="Helical" evidence="1">
    <location>
        <begin position="65"/>
        <end position="83"/>
    </location>
</feature>
<protein>
    <recommendedName>
        <fullName evidence="4">SLATT domain-containing protein</fullName>
    </recommendedName>
</protein>
<feature type="transmembrane region" description="Helical" evidence="1">
    <location>
        <begin position="39"/>
        <end position="59"/>
    </location>
</feature>
<dbReference type="KEGG" id="eck:EC55989_4874"/>
<dbReference type="EMBL" id="CU928145">
    <property type="protein sequence ID" value="CAV01900.1"/>
    <property type="molecule type" value="Genomic_DNA"/>
</dbReference>